<dbReference type="InterPro" id="IPR036390">
    <property type="entry name" value="WH_DNA-bd_sf"/>
</dbReference>
<evidence type="ECO:0000256" key="3">
    <source>
        <dbReference type="ARBA" id="ARBA00023163"/>
    </source>
</evidence>
<evidence type="ECO:0000256" key="2">
    <source>
        <dbReference type="ARBA" id="ARBA00023125"/>
    </source>
</evidence>
<dbReference type="InterPro" id="IPR001845">
    <property type="entry name" value="HTH_ArsR_DNA-bd_dom"/>
</dbReference>
<dbReference type="Proteomes" id="UP000657385">
    <property type="component" value="Unassembled WGS sequence"/>
</dbReference>
<dbReference type="AlphaFoldDB" id="A0A931B373"/>
<reference evidence="5" key="1">
    <citation type="submission" date="2020-11" db="EMBL/GenBank/DDBJ databases">
        <title>Isolation and identification of active actinomycetes.</title>
        <authorList>
            <person name="Yu B."/>
        </authorList>
    </citation>
    <scope>NUCLEOTIDE SEQUENCE</scope>
    <source>
        <strain evidence="5">NEAU-YB345</strain>
    </source>
</reference>
<dbReference type="InterPro" id="IPR011991">
    <property type="entry name" value="ArsR-like_HTH"/>
</dbReference>
<comment type="caution">
    <text evidence="5">The sequence shown here is derived from an EMBL/GenBank/DDBJ whole genome shotgun (WGS) entry which is preliminary data.</text>
</comment>
<organism evidence="5 6">
    <name type="scientific">Streptacidiphilus fuscans</name>
    <dbReference type="NCBI Taxonomy" id="2789292"/>
    <lineage>
        <taxon>Bacteria</taxon>
        <taxon>Bacillati</taxon>
        <taxon>Actinomycetota</taxon>
        <taxon>Actinomycetes</taxon>
        <taxon>Kitasatosporales</taxon>
        <taxon>Streptomycetaceae</taxon>
        <taxon>Streptacidiphilus</taxon>
    </lineage>
</organism>
<keyword evidence="6" id="KW-1185">Reference proteome</keyword>
<dbReference type="EMBL" id="JADPRT010000002">
    <property type="protein sequence ID" value="MBF9067133.1"/>
    <property type="molecule type" value="Genomic_DNA"/>
</dbReference>
<keyword evidence="1" id="KW-0805">Transcription regulation</keyword>
<dbReference type="Gene3D" id="1.10.10.10">
    <property type="entry name" value="Winged helix-like DNA-binding domain superfamily/Winged helix DNA-binding domain"/>
    <property type="match status" value="1"/>
</dbReference>
<evidence type="ECO:0000256" key="1">
    <source>
        <dbReference type="ARBA" id="ARBA00023015"/>
    </source>
</evidence>
<evidence type="ECO:0000313" key="5">
    <source>
        <dbReference type="EMBL" id="MBF9067133.1"/>
    </source>
</evidence>
<dbReference type="Pfam" id="PF12840">
    <property type="entry name" value="HTH_20"/>
    <property type="match status" value="1"/>
</dbReference>
<dbReference type="PANTHER" id="PTHR43132">
    <property type="entry name" value="ARSENICAL RESISTANCE OPERON REPRESSOR ARSR-RELATED"/>
    <property type="match status" value="1"/>
</dbReference>
<name>A0A931B373_9ACTN</name>
<proteinExistence type="predicted"/>
<dbReference type="InterPro" id="IPR036388">
    <property type="entry name" value="WH-like_DNA-bd_sf"/>
</dbReference>
<dbReference type="PANTHER" id="PTHR43132:SF6">
    <property type="entry name" value="HTH-TYPE TRANSCRIPTIONAL REPRESSOR CZRA"/>
    <property type="match status" value="1"/>
</dbReference>
<dbReference type="CDD" id="cd00090">
    <property type="entry name" value="HTH_ARSR"/>
    <property type="match status" value="1"/>
</dbReference>
<dbReference type="GO" id="GO:0003700">
    <property type="term" value="F:DNA-binding transcription factor activity"/>
    <property type="evidence" value="ECO:0007669"/>
    <property type="project" value="InterPro"/>
</dbReference>
<evidence type="ECO:0000313" key="6">
    <source>
        <dbReference type="Proteomes" id="UP000657385"/>
    </source>
</evidence>
<keyword evidence="2" id="KW-0238">DNA-binding</keyword>
<sequence length="299" mass="32993">MIPVLDPAGQLLFLRDHAPGWLTARWRAKATETLVEHRLGLLAVVGAVGTDFLRPASQGPQVSLEAALHQVATTPADRVRYDLSAAFGASVWDERSSRRPPRVFLQTLERGEDHLAHRLAEEMERFWHAAMAPDWPALRARMEADVAARAMAIARDGLADMLSRLAHNLELRDGTLIVHLPAGVQFDKTVEADGLILTPSAFTPRALVQTADLPDAPDRQIPHLAYPLGPDDRQVPSGELIGAARATILAELSQPRSTTEIAERVHLSPATVSYHLQILHRAGVVTRTRRSRHVLYQRL</sequence>
<dbReference type="InterPro" id="IPR051011">
    <property type="entry name" value="Metal_resp_trans_reg"/>
</dbReference>
<dbReference type="PROSITE" id="PS50987">
    <property type="entry name" value="HTH_ARSR_2"/>
    <property type="match status" value="1"/>
</dbReference>
<protein>
    <submittedName>
        <fullName evidence="5">Helix-turn-helix domain-containing protein</fullName>
    </submittedName>
</protein>
<dbReference type="RefSeq" id="WP_196192352.1">
    <property type="nucleotide sequence ID" value="NZ_JADPRT010000002.1"/>
</dbReference>
<dbReference type="SUPFAM" id="SSF46785">
    <property type="entry name" value="Winged helix' DNA-binding domain"/>
    <property type="match status" value="1"/>
</dbReference>
<dbReference type="GO" id="GO:0003677">
    <property type="term" value="F:DNA binding"/>
    <property type="evidence" value="ECO:0007669"/>
    <property type="project" value="UniProtKB-KW"/>
</dbReference>
<evidence type="ECO:0000259" key="4">
    <source>
        <dbReference type="PROSITE" id="PS50987"/>
    </source>
</evidence>
<keyword evidence="3" id="KW-0804">Transcription</keyword>
<gene>
    <name evidence="5" type="ORF">I2501_03635</name>
</gene>
<feature type="domain" description="HTH arsR-type" evidence="4">
    <location>
        <begin position="213"/>
        <end position="299"/>
    </location>
</feature>
<accession>A0A931B373</accession>